<dbReference type="SUPFAM" id="SSF53474">
    <property type="entry name" value="alpha/beta-Hydrolases"/>
    <property type="match status" value="1"/>
</dbReference>
<feature type="domain" description="Xaa-Pro dipeptidyl-peptidase C-terminal" evidence="3">
    <location>
        <begin position="349"/>
        <end position="543"/>
    </location>
</feature>
<dbReference type="InterPro" id="IPR029058">
    <property type="entry name" value="AB_hydrolase_fold"/>
</dbReference>
<dbReference type="RefSeq" id="WP_231449117.1">
    <property type="nucleotide sequence ID" value="NZ_JAJOMB010000028.1"/>
</dbReference>
<dbReference type="NCBIfam" id="TIGR00976">
    <property type="entry name" value="CocE_NonD"/>
    <property type="match status" value="1"/>
</dbReference>
<accession>A0A9X1NMI6</accession>
<evidence type="ECO:0000259" key="3">
    <source>
        <dbReference type="SMART" id="SM00939"/>
    </source>
</evidence>
<dbReference type="InterPro" id="IPR008979">
    <property type="entry name" value="Galactose-bd-like_sf"/>
</dbReference>
<evidence type="ECO:0000256" key="2">
    <source>
        <dbReference type="SAM" id="SignalP"/>
    </source>
</evidence>
<name>A0A9X1NMI6_9ACTN</name>
<dbReference type="Pfam" id="PF08530">
    <property type="entry name" value="PepX_C"/>
    <property type="match status" value="1"/>
</dbReference>
<dbReference type="InterPro" id="IPR000383">
    <property type="entry name" value="Xaa-Pro-like_dom"/>
</dbReference>
<sequence length="562" mass="61060">MKSNRKAVFALSPVVAACFVTATVPAGAASAASVKDPVTHAQNQRVPKGAAWTERYFPSTGGVELHADVLLPEKLKPGQKVPVVLAVGPYFGHSGQMGVEGFKKTGPSARFNDLINEGKLLERGYALVMVDSRGFGGSTGCHDLFGPGEQADVKAAVDWAAKQSWSSGAVAMYGKSYDASTALIGSNLDHEALKAVVAMEPLWEPYRNFRSDGVPRATISSVANQYSTIANSPQMPDDTERYRENAAWETRNPECSLTQLGQYQIAGHDSQFWKDRDLAEKAAGTNTPLFVTQGFTEWNTEAEGMQQFLDNHEGPERGWLGPWDHVRGNDRFENGDLKMGRGGWFKELFAFYDEHLKGVEPATEYPAFAVQDSNGQWRGMKAWPTADAASSVALGSGSYLDDGMESADAAKATFVRHSQPVQRDTRITGTPRVSLEAGRDANVHVKLYDVAPDGQAVMFDEQVSQLREGKAAFEMRSTDWVLKKGHQLAVQIGTVQPGIPTSADWLASPTGQNVDVSAAALELQLDDPSDDVATKGKPAPYLKQYRAAYTTELPGKPSFTFW</sequence>
<dbReference type="InterPro" id="IPR005674">
    <property type="entry name" value="CocE/Ser_esterase"/>
</dbReference>
<organism evidence="4 5">
    <name type="scientific">Kineosporia babensis</name>
    <dbReference type="NCBI Taxonomy" id="499548"/>
    <lineage>
        <taxon>Bacteria</taxon>
        <taxon>Bacillati</taxon>
        <taxon>Actinomycetota</taxon>
        <taxon>Actinomycetes</taxon>
        <taxon>Kineosporiales</taxon>
        <taxon>Kineosporiaceae</taxon>
        <taxon>Kineosporia</taxon>
    </lineage>
</organism>
<dbReference type="Pfam" id="PF02129">
    <property type="entry name" value="Peptidase_S15"/>
    <property type="match status" value="1"/>
</dbReference>
<proteinExistence type="predicted"/>
<dbReference type="PROSITE" id="PS51257">
    <property type="entry name" value="PROKAR_LIPOPROTEIN"/>
    <property type="match status" value="1"/>
</dbReference>
<feature type="signal peptide" evidence="2">
    <location>
        <begin position="1"/>
        <end position="28"/>
    </location>
</feature>
<evidence type="ECO:0000256" key="1">
    <source>
        <dbReference type="ARBA" id="ARBA00022801"/>
    </source>
</evidence>
<reference evidence="4" key="1">
    <citation type="submission" date="2021-11" db="EMBL/GenBank/DDBJ databases">
        <title>Streptomyces corallinus and Kineosporia corallina sp. nov., two new coral-derived marine actinobacteria.</title>
        <authorList>
            <person name="Buangrab K."/>
            <person name="Sutthacheep M."/>
            <person name="Yeemin T."/>
            <person name="Harunari E."/>
            <person name="Igarashi Y."/>
            <person name="Sripreechasak P."/>
            <person name="Kanchanasin P."/>
            <person name="Tanasupawat S."/>
            <person name="Phongsopitanun W."/>
        </authorList>
    </citation>
    <scope>NUCLEOTIDE SEQUENCE</scope>
    <source>
        <strain evidence="4">JCM 31032</strain>
    </source>
</reference>
<gene>
    <name evidence="4" type="ORF">LR394_35740</name>
</gene>
<keyword evidence="1 4" id="KW-0378">Hydrolase</keyword>
<dbReference type="GO" id="GO:0008239">
    <property type="term" value="F:dipeptidyl-peptidase activity"/>
    <property type="evidence" value="ECO:0007669"/>
    <property type="project" value="InterPro"/>
</dbReference>
<comment type="caution">
    <text evidence="4">The sequence shown here is derived from an EMBL/GenBank/DDBJ whole genome shotgun (WGS) entry which is preliminary data.</text>
</comment>
<dbReference type="EMBL" id="JAJOMB010000028">
    <property type="protein sequence ID" value="MCD5316264.1"/>
    <property type="molecule type" value="Genomic_DNA"/>
</dbReference>
<evidence type="ECO:0000313" key="5">
    <source>
        <dbReference type="Proteomes" id="UP001138997"/>
    </source>
</evidence>
<protein>
    <submittedName>
        <fullName evidence="4">CocE/NonD family hydrolase</fullName>
    </submittedName>
</protein>
<dbReference type="Proteomes" id="UP001138997">
    <property type="component" value="Unassembled WGS sequence"/>
</dbReference>
<feature type="chain" id="PRO_5040985542" evidence="2">
    <location>
        <begin position="29"/>
        <end position="562"/>
    </location>
</feature>
<dbReference type="SMART" id="SM00939">
    <property type="entry name" value="PepX_C"/>
    <property type="match status" value="1"/>
</dbReference>
<keyword evidence="5" id="KW-1185">Reference proteome</keyword>
<dbReference type="AlphaFoldDB" id="A0A9X1NMI6"/>
<dbReference type="SUPFAM" id="SSF49785">
    <property type="entry name" value="Galactose-binding domain-like"/>
    <property type="match status" value="1"/>
</dbReference>
<keyword evidence="2" id="KW-0732">Signal</keyword>
<evidence type="ECO:0000313" key="4">
    <source>
        <dbReference type="EMBL" id="MCD5316264.1"/>
    </source>
</evidence>
<dbReference type="Gene3D" id="3.40.50.1820">
    <property type="entry name" value="alpha/beta hydrolase"/>
    <property type="match status" value="2"/>
</dbReference>
<dbReference type="InterPro" id="IPR013736">
    <property type="entry name" value="Xaa-Pro_dipept_C"/>
</dbReference>